<comment type="caution">
    <text evidence="2">The sequence shown here is derived from an EMBL/GenBank/DDBJ whole genome shotgun (WGS) entry which is preliminary data.</text>
</comment>
<dbReference type="Proteomes" id="UP001066276">
    <property type="component" value="Chromosome 5"/>
</dbReference>
<organism evidence="2 3">
    <name type="scientific">Pleurodeles waltl</name>
    <name type="common">Iberian ribbed newt</name>
    <dbReference type="NCBI Taxonomy" id="8319"/>
    <lineage>
        <taxon>Eukaryota</taxon>
        <taxon>Metazoa</taxon>
        <taxon>Chordata</taxon>
        <taxon>Craniata</taxon>
        <taxon>Vertebrata</taxon>
        <taxon>Euteleostomi</taxon>
        <taxon>Amphibia</taxon>
        <taxon>Batrachia</taxon>
        <taxon>Caudata</taxon>
        <taxon>Salamandroidea</taxon>
        <taxon>Salamandridae</taxon>
        <taxon>Pleurodelinae</taxon>
        <taxon>Pleurodeles</taxon>
    </lineage>
</organism>
<sequence length="282" mass="32796">MIQIVNGKLVTDTYHKITDQNILLFYDSHHPKALRDNLPFGQFLRLRRNCSTVQSFEVQARDLKDKLQHRHYPTKIINPAYKRARHNHRESLLASTTRDEQVRLTCVSTYTPMSNTVKKLINKRWNILLSGRTQITKPLFAFKRSPNIRDLVIHTRPRKQGDSQDQSTLWNLPPVSGHYPCGSCNVCPLTKRVDELDLKYVGVWRLTKHTNCNTRHCIYLITCPCNLQYVGRPTNRLTVTTSLRTHVLQTPLDLRYNFRSSATTICVVARQMLQCRSNPRCT</sequence>
<protein>
    <recommendedName>
        <fullName evidence="1">Helix-turn-helix domain-containing protein</fullName>
    </recommendedName>
</protein>
<evidence type="ECO:0000313" key="2">
    <source>
        <dbReference type="EMBL" id="KAJ1151598.1"/>
    </source>
</evidence>
<gene>
    <name evidence="2" type="ORF">NDU88_004378</name>
</gene>
<dbReference type="Pfam" id="PF26215">
    <property type="entry name" value="HTH_animal"/>
    <property type="match status" value="1"/>
</dbReference>
<dbReference type="PANTHER" id="PTHR21301">
    <property type="entry name" value="REVERSE TRANSCRIPTASE"/>
    <property type="match status" value="1"/>
</dbReference>
<dbReference type="AlphaFoldDB" id="A0AAV7RHY8"/>
<dbReference type="InterPro" id="IPR058912">
    <property type="entry name" value="HTH_animal"/>
</dbReference>
<evidence type="ECO:0000313" key="3">
    <source>
        <dbReference type="Proteomes" id="UP001066276"/>
    </source>
</evidence>
<dbReference type="EMBL" id="JANPWB010000009">
    <property type="protein sequence ID" value="KAJ1151598.1"/>
    <property type="molecule type" value="Genomic_DNA"/>
</dbReference>
<evidence type="ECO:0000259" key="1">
    <source>
        <dbReference type="Pfam" id="PF26215"/>
    </source>
</evidence>
<accession>A0AAV7RHY8</accession>
<proteinExistence type="predicted"/>
<dbReference type="PANTHER" id="PTHR21301:SF10">
    <property type="entry name" value="REVERSE TRANSCRIPTASE DOMAIN-CONTAINING PROTEIN"/>
    <property type="match status" value="1"/>
</dbReference>
<name>A0AAV7RHY8_PLEWA</name>
<reference evidence="2" key="1">
    <citation type="journal article" date="2022" name="bioRxiv">
        <title>Sequencing and chromosome-scale assembly of the giantPleurodeles waltlgenome.</title>
        <authorList>
            <person name="Brown T."/>
            <person name="Elewa A."/>
            <person name="Iarovenko S."/>
            <person name="Subramanian E."/>
            <person name="Araus A.J."/>
            <person name="Petzold A."/>
            <person name="Susuki M."/>
            <person name="Suzuki K.-i.T."/>
            <person name="Hayashi T."/>
            <person name="Toyoda A."/>
            <person name="Oliveira C."/>
            <person name="Osipova E."/>
            <person name="Leigh N.D."/>
            <person name="Simon A."/>
            <person name="Yun M.H."/>
        </authorList>
    </citation>
    <scope>NUCLEOTIDE SEQUENCE</scope>
    <source>
        <strain evidence="2">20211129_DDA</strain>
        <tissue evidence="2">Liver</tissue>
    </source>
</reference>
<feature type="domain" description="Helix-turn-helix" evidence="1">
    <location>
        <begin position="23"/>
        <end position="79"/>
    </location>
</feature>
<keyword evidence="3" id="KW-1185">Reference proteome</keyword>